<dbReference type="AlphaFoldDB" id="A0A2D0N6J0"/>
<protein>
    <recommendedName>
        <fullName evidence="3">DUF937 domain-containing protein</fullName>
    </recommendedName>
</protein>
<name>A0A2D0N6J0_FLAN2</name>
<dbReference type="OrthoDB" id="708105at2"/>
<dbReference type="InterPro" id="IPR009282">
    <property type="entry name" value="DUF937"/>
</dbReference>
<accession>A0A2D0N6J0</accession>
<reference evidence="1 2" key="1">
    <citation type="submission" date="2017-10" db="EMBL/GenBank/DDBJ databases">
        <title>The draft genome sequence of Lewinella nigricans NBRC 102662.</title>
        <authorList>
            <person name="Wang K."/>
        </authorList>
    </citation>
    <scope>NUCLEOTIDE SEQUENCE [LARGE SCALE GENOMIC DNA]</scope>
    <source>
        <strain evidence="1 2">NBRC 102662</strain>
    </source>
</reference>
<sequence>MDLMDLLQGQLSGGMIDQLSQSLGGAEKEKTAKAASGITSVLMSALAKNAASPEGASSLASALERDHDGSILNDVVGMVTGNNRNAGTGGIDLNRMLNGAGILNHVLGNKQSGAIDMISKMSGLDSNKTGSLMTMLAPVIMGALGKAKRDNNLDSSGISDLLTGTVKKHSNDNPLMSLAMRFLDADGDGSILDDLAGMGMKMLGGLFGRKK</sequence>
<keyword evidence="2" id="KW-1185">Reference proteome</keyword>
<evidence type="ECO:0008006" key="3">
    <source>
        <dbReference type="Google" id="ProtNLM"/>
    </source>
</evidence>
<evidence type="ECO:0000313" key="1">
    <source>
        <dbReference type="EMBL" id="PHN04131.1"/>
    </source>
</evidence>
<dbReference type="Pfam" id="PF06078">
    <property type="entry name" value="DUF937"/>
    <property type="match status" value="1"/>
</dbReference>
<gene>
    <name evidence="1" type="ORF">CRP01_23325</name>
</gene>
<comment type="caution">
    <text evidence="1">The sequence shown here is derived from an EMBL/GenBank/DDBJ whole genome shotgun (WGS) entry which is preliminary data.</text>
</comment>
<dbReference type="Proteomes" id="UP000223913">
    <property type="component" value="Unassembled WGS sequence"/>
</dbReference>
<evidence type="ECO:0000313" key="2">
    <source>
        <dbReference type="Proteomes" id="UP000223913"/>
    </source>
</evidence>
<organism evidence="1 2">
    <name type="scientific">Flavilitoribacter nigricans (strain ATCC 23147 / DSM 23189 / NBRC 102662 / NCIMB 1420 / SS-2)</name>
    <name type="common">Lewinella nigricans</name>
    <dbReference type="NCBI Taxonomy" id="1122177"/>
    <lineage>
        <taxon>Bacteria</taxon>
        <taxon>Pseudomonadati</taxon>
        <taxon>Bacteroidota</taxon>
        <taxon>Saprospiria</taxon>
        <taxon>Saprospirales</taxon>
        <taxon>Lewinellaceae</taxon>
        <taxon>Flavilitoribacter</taxon>
    </lineage>
</organism>
<proteinExistence type="predicted"/>
<dbReference type="EMBL" id="PDUD01000027">
    <property type="protein sequence ID" value="PHN04131.1"/>
    <property type="molecule type" value="Genomic_DNA"/>
</dbReference>